<feature type="signal peptide" evidence="18">
    <location>
        <begin position="1"/>
        <end position="31"/>
    </location>
</feature>
<evidence type="ECO:0000259" key="19">
    <source>
        <dbReference type="PROSITE" id="PS50011"/>
    </source>
</evidence>
<dbReference type="FunFam" id="3.80.10.10:FF:000129">
    <property type="entry name" value="Leucine-rich repeat receptor-like kinase"/>
    <property type="match status" value="1"/>
</dbReference>
<evidence type="ECO:0000256" key="17">
    <source>
        <dbReference type="SAM" id="Phobius"/>
    </source>
</evidence>
<dbReference type="PROSITE" id="PS00108">
    <property type="entry name" value="PROTEIN_KINASE_ST"/>
    <property type="match status" value="1"/>
</dbReference>
<feature type="region of interest" description="Disordered" evidence="16">
    <location>
        <begin position="877"/>
        <end position="915"/>
    </location>
</feature>
<keyword evidence="14" id="KW-0675">Receptor</keyword>
<keyword evidence="8" id="KW-0677">Repeat</keyword>
<keyword evidence="13 17" id="KW-0472">Membrane</keyword>
<dbReference type="EMBL" id="CAMGYJ010000003">
    <property type="protein sequence ID" value="CAI0391894.1"/>
    <property type="molecule type" value="Genomic_DNA"/>
</dbReference>
<evidence type="ECO:0000256" key="14">
    <source>
        <dbReference type="ARBA" id="ARBA00023170"/>
    </source>
</evidence>
<reference evidence="20" key="1">
    <citation type="submission" date="2022-08" db="EMBL/GenBank/DDBJ databases">
        <authorList>
            <person name="Gutierrez-Valencia J."/>
        </authorList>
    </citation>
    <scope>NUCLEOTIDE SEQUENCE</scope>
</reference>
<dbReference type="InterPro" id="IPR032675">
    <property type="entry name" value="LRR_dom_sf"/>
</dbReference>
<dbReference type="InterPro" id="IPR017441">
    <property type="entry name" value="Protein_kinase_ATP_BS"/>
</dbReference>
<comment type="subcellular location">
    <subcellularLocation>
        <location evidence="1">Membrane</location>
        <topology evidence="1">Single-pass membrane protein</topology>
    </subcellularLocation>
</comment>
<evidence type="ECO:0000256" key="11">
    <source>
        <dbReference type="ARBA" id="ARBA00022840"/>
    </source>
</evidence>
<dbReference type="SUPFAM" id="SSF56112">
    <property type="entry name" value="Protein kinase-like (PK-like)"/>
    <property type="match status" value="1"/>
</dbReference>
<keyword evidence="5" id="KW-0808">Transferase</keyword>
<dbReference type="SUPFAM" id="SSF52058">
    <property type="entry name" value="L domain-like"/>
    <property type="match status" value="1"/>
</dbReference>
<dbReference type="Gene3D" id="3.30.200.20">
    <property type="entry name" value="Phosphorylase Kinase, domain 1"/>
    <property type="match status" value="1"/>
</dbReference>
<evidence type="ECO:0000313" key="20">
    <source>
        <dbReference type="EMBL" id="CAI0391894.1"/>
    </source>
</evidence>
<dbReference type="Pfam" id="PF12799">
    <property type="entry name" value="LRR_4"/>
    <property type="match status" value="1"/>
</dbReference>
<protein>
    <recommendedName>
        <fullName evidence="19">Protein kinase domain-containing protein</fullName>
    </recommendedName>
</protein>
<evidence type="ECO:0000256" key="1">
    <source>
        <dbReference type="ARBA" id="ARBA00004167"/>
    </source>
</evidence>
<dbReference type="GO" id="GO:0016020">
    <property type="term" value="C:membrane"/>
    <property type="evidence" value="ECO:0007669"/>
    <property type="project" value="UniProtKB-SubCell"/>
</dbReference>
<evidence type="ECO:0000256" key="2">
    <source>
        <dbReference type="ARBA" id="ARBA00022527"/>
    </source>
</evidence>
<evidence type="ECO:0000256" key="15">
    <source>
        <dbReference type="PROSITE-ProRule" id="PRU10141"/>
    </source>
</evidence>
<dbReference type="InterPro" id="IPR000719">
    <property type="entry name" value="Prot_kinase_dom"/>
</dbReference>
<dbReference type="InterPro" id="IPR011009">
    <property type="entry name" value="Kinase-like_dom_sf"/>
</dbReference>
<feature type="transmembrane region" description="Helical" evidence="17">
    <location>
        <begin position="532"/>
        <end position="554"/>
    </location>
</feature>
<feature type="compositionally biased region" description="Polar residues" evidence="16">
    <location>
        <begin position="894"/>
        <end position="904"/>
    </location>
</feature>
<dbReference type="PRINTS" id="PR00019">
    <property type="entry name" value="LEURICHRPT"/>
</dbReference>
<dbReference type="Gene3D" id="3.80.10.10">
    <property type="entry name" value="Ribonuclease Inhibitor"/>
    <property type="match status" value="1"/>
</dbReference>
<evidence type="ECO:0000256" key="7">
    <source>
        <dbReference type="ARBA" id="ARBA00022729"/>
    </source>
</evidence>
<evidence type="ECO:0000256" key="3">
    <source>
        <dbReference type="ARBA" id="ARBA00022553"/>
    </source>
</evidence>
<evidence type="ECO:0000256" key="5">
    <source>
        <dbReference type="ARBA" id="ARBA00022679"/>
    </source>
</evidence>
<evidence type="ECO:0000256" key="12">
    <source>
        <dbReference type="ARBA" id="ARBA00022989"/>
    </source>
</evidence>
<dbReference type="InterPro" id="IPR025875">
    <property type="entry name" value="Leu-rich_rpt_4"/>
</dbReference>
<keyword evidence="11 15" id="KW-0067">ATP-binding</keyword>
<feature type="domain" description="Protein kinase" evidence="19">
    <location>
        <begin position="593"/>
        <end position="893"/>
    </location>
</feature>
<dbReference type="Pfam" id="PF07714">
    <property type="entry name" value="PK_Tyr_Ser-Thr"/>
    <property type="match status" value="1"/>
</dbReference>
<evidence type="ECO:0000256" key="16">
    <source>
        <dbReference type="SAM" id="MobiDB-lite"/>
    </source>
</evidence>
<keyword evidence="21" id="KW-1185">Reference proteome</keyword>
<evidence type="ECO:0000256" key="10">
    <source>
        <dbReference type="ARBA" id="ARBA00022777"/>
    </source>
</evidence>
<evidence type="ECO:0000256" key="18">
    <source>
        <dbReference type="SAM" id="SignalP"/>
    </source>
</evidence>
<name>A0AAV0I444_9ROSI</name>
<keyword evidence="10" id="KW-0418">Kinase</keyword>
<dbReference type="PANTHER" id="PTHR45631:SF206">
    <property type="entry name" value="PROTEIN KINASE DOMAIN-CONTAINING PROTEIN"/>
    <property type="match status" value="1"/>
</dbReference>
<dbReference type="Proteomes" id="UP001154282">
    <property type="component" value="Unassembled WGS sequence"/>
</dbReference>
<dbReference type="PANTHER" id="PTHR45631">
    <property type="entry name" value="OS07G0107800 PROTEIN-RELATED"/>
    <property type="match status" value="1"/>
</dbReference>
<accession>A0AAV0I444</accession>
<dbReference type="AlphaFoldDB" id="A0AAV0I444"/>
<evidence type="ECO:0000256" key="4">
    <source>
        <dbReference type="ARBA" id="ARBA00022614"/>
    </source>
</evidence>
<feature type="chain" id="PRO_5043314452" description="Protein kinase domain-containing protein" evidence="18">
    <location>
        <begin position="32"/>
        <end position="915"/>
    </location>
</feature>
<keyword evidence="6 17" id="KW-0812">Transmembrane</keyword>
<dbReference type="InterPro" id="IPR001245">
    <property type="entry name" value="Ser-Thr/Tyr_kinase_cat_dom"/>
</dbReference>
<dbReference type="PROSITE" id="PS00107">
    <property type="entry name" value="PROTEIN_KINASE_ATP"/>
    <property type="match status" value="1"/>
</dbReference>
<dbReference type="PROSITE" id="PS50011">
    <property type="entry name" value="PROTEIN_KINASE_DOM"/>
    <property type="match status" value="1"/>
</dbReference>
<dbReference type="InterPro" id="IPR024788">
    <property type="entry name" value="Malectin-like_Carb-bd_dom"/>
</dbReference>
<keyword evidence="4" id="KW-0433">Leucine-rich repeat</keyword>
<keyword evidence="2" id="KW-0723">Serine/threonine-protein kinase</keyword>
<evidence type="ECO:0000256" key="9">
    <source>
        <dbReference type="ARBA" id="ARBA00022741"/>
    </source>
</evidence>
<dbReference type="GO" id="GO:0005524">
    <property type="term" value="F:ATP binding"/>
    <property type="evidence" value="ECO:0007669"/>
    <property type="project" value="UniProtKB-UniRule"/>
</dbReference>
<dbReference type="GO" id="GO:0004674">
    <property type="term" value="F:protein serine/threonine kinase activity"/>
    <property type="evidence" value="ECO:0007669"/>
    <property type="project" value="UniProtKB-KW"/>
</dbReference>
<evidence type="ECO:0000256" key="13">
    <source>
        <dbReference type="ARBA" id="ARBA00023136"/>
    </source>
</evidence>
<dbReference type="InterPro" id="IPR008271">
    <property type="entry name" value="Ser/Thr_kinase_AS"/>
</dbReference>
<keyword evidence="12 17" id="KW-1133">Transmembrane helix</keyword>
<dbReference type="Pfam" id="PF12819">
    <property type="entry name" value="Malectin_like"/>
    <property type="match status" value="1"/>
</dbReference>
<gene>
    <name evidence="20" type="ORF">LITE_LOCUS7312</name>
</gene>
<sequence>MKSSSTKSHPPWLPVPFFLVFCLHVIATAESSRVAASAGAFRRKLDDIAGSIDIDCGLPTGATYTDPITEIPYIADDAYITTGVNSEISSIHISDDLPVPLRTLRSFPEGDRNCYSMRPPEGRDKIYLIRATFLYGNYDDNDRLPEFDVFVGVNRWASLRFDNASHVVNKEIIHVPPLDHIYICLVNTGLGTPFISALEVRHFHNSTYTSVSGAPLVLYERLDFGSATGEIIRYNDDAYDRMWYPYNCYSCGTINTTLTIDSVNRTDFNLPSKVMKTATRPTDENKPLSFELNTREATLDFYIYMHFAELEALQEGESRVFDISLNGIVLRRNVVPIYLHSTTITSPQSVRGSKLNFLLSKSMNSTHPPILNALEVFVIRPFWQSPTDQADVDAIEDIKSTYGVQKGWQGDPCAPIHPWNGLNCSNNGYRPYRIISLNLSSSGLTGQIPISLSNLHMLEHLDLSNNSISGEVPLFLSELPSLRTLNLGGNQLSGPVPSSFIEKSNNGSLILSLHGNPKLCTQSPCKKKKSSIFVPVIATIVPLFVITLAFLILWKYKRSTKGKRIGKSHGALGSGMKLESREFTYQEIIRITDNFRTIIGKGGFGVVYHGHLDDGTRTEVAIKLLSPSATHGSIQFQTEAQLLTRIHHKNLASFVGYCNDGTNVAILYEYMAGGDLEKYISVLDCSRRVLSWKERLQIALDAAQGLEYLHIGCKPPIVHRDVKTSNILLNDKMQAKIADFGLSKLFPVESQSYLSTRVVGTVGYLDPEYYTSNRLTEKSDVYSFGIVLLQLITGRPAIIVGHNENTHIGNWARPLIAKGDLRNLVDPRLLGNFDTNSAWKLLEVSISCIRSISIQRPMMNHVVSELKECLDAEVANEESARVNEDGEVEEEFNNDSFAMSSSTKGVELEQGPEAR</sequence>
<organism evidence="20 21">
    <name type="scientific">Linum tenue</name>
    <dbReference type="NCBI Taxonomy" id="586396"/>
    <lineage>
        <taxon>Eukaryota</taxon>
        <taxon>Viridiplantae</taxon>
        <taxon>Streptophyta</taxon>
        <taxon>Embryophyta</taxon>
        <taxon>Tracheophyta</taxon>
        <taxon>Spermatophyta</taxon>
        <taxon>Magnoliopsida</taxon>
        <taxon>eudicotyledons</taxon>
        <taxon>Gunneridae</taxon>
        <taxon>Pentapetalae</taxon>
        <taxon>rosids</taxon>
        <taxon>fabids</taxon>
        <taxon>Malpighiales</taxon>
        <taxon>Linaceae</taxon>
        <taxon>Linum</taxon>
    </lineage>
</organism>
<keyword evidence="9 15" id="KW-0547">Nucleotide-binding</keyword>
<feature type="binding site" evidence="15">
    <location>
        <position position="623"/>
    </location>
    <ligand>
        <name>ATP</name>
        <dbReference type="ChEBI" id="CHEBI:30616"/>
    </ligand>
</feature>
<dbReference type="SMART" id="SM00220">
    <property type="entry name" value="S_TKc"/>
    <property type="match status" value="1"/>
</dbReference>
<proteinExistence type="predicted"/>
<keyword evidence="3" id="KW-0597">Phosphoprotein</keyword>
<evidence type="ECO:0000256" key="8">
    <source>
        <dbReference type="ARBA" id="ARBA00022737"/>
    </source>
</evidence>
<comment type="caution">
    <text evidence="20">The sequence shown here is derived from an EMBL/GenBank/DDBJ whole genome shotgun (WGS) entry which is preliminary data.</text>
</comment>
<keyword evidence="7 18" id="KW-0732">Signal</keyword>
<evidence type="ECO:0000256" key="6">
    <source>
        <dbReference type="ARBA" id="ARBA00022692"/>
    </source>
</evidence>
<evidence type="ECO:0000313" key="21">
    <source>
        <dbReference type="Proteomes" id="UP001154282"/>
    </source>
</evidence>
<dbReference type="FunFam" id="1.10.510.10:FF:000146">
    <property type="entry name" value="LRR receptor-like serine/threonine-protein kinase IOS1"/>
    <property type="match status" value="1"/>
</dbReference>
<dbReference type="Gene3D" id="1.10.510.10">
    <property type="entry name" value="Transferase(Phosphotransferase) domain 1"/>
    <property type="match status" value="1"/>
</dbReference>